<accession>A0AAQ1ZJE3</accession>
<keyword evidence="1" id="KW-0732">Signal</keyword>
<dbReference type="Proteomes" id="UP000255283">
    <property type="component" value="Unassembled WGS sequence"/>
</dbReference>
<name>A0AAQ1ZJE3_9BACT</name>
<comment type="caution">
    <text evidence="2">The sequence shown here is derived from an EMBL/GenBank/DDBJ whole genome shotgun (WGS) entry which is preliminary data.</text>
</comment>
<dbReference type="EMBL" id="UGTJ01000001">
    <property type="protein sequence ID" value="SUB80545.1"/>
    <property type="molecule type" value="Genomic_DNA"/>
</dbReference>
<evidence type="ECO:0000256" key="1">
    <source>
        <dbReference type="SAM" id="SignalP"/>
    </source>
</evidence>
<sequence length="148" mass="16785">MNRTLRFAVMALAMLPVAAFAQSTYEPIGGIGSQAEQKAGISVDELLAAGKETAEEKAYRENFVADLQATARKINANSDQWARETAKRGYPKKKTAREKAKLVEHYVFLLNTQLSDSRLNRFVDKQKVQEKITYWQNYLTKLQNSKLI</sequence>
<protein>
    <submittedName>
        <fullName evidence="2">Uncharacterized protein</fullName>
    </submittedName>
</protein>
<dbReference type="RefSeq" id="WP_004341543.1">
    <property type="nucleotide sequence ID" value="NZ_DBFWLE010000029.1"/>
</dbReference>
<evidence type="ECO:0000313" key="2">
    <source>
        <dbReference type="EMBL" id="SUB80545.1"/>
    </source>
</evidence>
<evidence type="ECO:0000313" key="3">
    <source>
        <dbReference type="Proteomes" id="UP000255283"/>
    </source>
</evidence>
<proteinExistence type="predicted"/>
<dbReference type="AlphaFoldDB" id="A0AAQ1ZJE3"/>
<feature type="signal peptide" evidence="1">
    <location>
        <begin position="1"/>
        <end position="21"/>
    </location>
</feature>
<organism evidence="2 3">
    <name type="scientific">Segatella buccae</name>
    <dbReference type="NCBI Taxonomy" id="28126"/>
    <lineage>
        <taxon>Bacteria</taxon>
        <taxon>Pseudomonadati</taxon>
        <taxon>Bacteroidota</taxon>
        <taxon>Bacteroidia</taxon>
        <taxon>Bacteroidales</taxon>
        <taxon>Prevotellaceae</taxon>
        <taxon>Segatella</taxon>
    </lineage>
</organism>
<gene>
    <name evidence="2" type="ORF">NCTC13063_01831</name>
</gene>
<feature type="chain" id="PRO_5042876032" evidence="1">
    <location>
        <begin position="22"/>
        <end position="148"/>
    </location>
</feature>
<reference evidence="2 3" key="1">
    <citation type="submission" date="2018-06" db="EMBL/GenBank/DDBJ databases">
        <authorList>
            <consortium name="Pathogen Informatics"/>
            <person name="Doyle S."/>
        </authorList>
    </citation>
    <scope>NUCLEOTIDE SEQUENCE [LARGE SCALE GENOMIC DNA]</scope>
    <source>
        <strain evidence="2 3">NCTC13063</strain>
    </source>
</reference>